<feature type="non-terminal residue" evidence="10">
    <location>
        <position position="778"/>
    </location>
</feature>
<dbReference type="Pfam" id="PF16697">
    <property type="entry name" value="Yop-YscD_cpl"/>
    <property type="match status" value="1"/>
</dbReference>
<keyword evidence="5" id="KW-0175">Coiled coil</keyword>
<feature type="binding site" evidence="4">
    <location>
        <begin position="636"/>
        <end position="643"/>
    </location>
    <ligand>
        <name>ATP</name>
        <dbReference type="ChEBI" id="CHEBI:30616"/>
    </ligand>
</feature>
<dbReference type="GO" id="GO:0005524">
    <property type="term" value="F:ATP binding"/>
    <property type="evidence" value="ECO:0007669"/>
    <property type="project" value="UniProtKB-UniRule"/>
</dbReference>
<evidence type="ECO:0000256" key="1">
    <source>
        <dbReference type="ARBA" id="ARBA00022553"/>
    </source>
</evidence>
<evidence type="ECO:0000313" key="10">
    <source>
        <dbReference type="EMBL" id="CAA9339220.1"/>
    </source>
</evidence>
<dbReference type="PROSITE" id="PS50901">
    <property type="entry name" value="FTSK"/>
    <property type="match status" value="1"/>
</dbReference>
<feature type="region of interest" description="Disordered" evidence="6">
    <location>
        <begin position="349"/>
        <end position="375"/>
    </location>
</feature>
<dbReference type="InterPro" id="IPR032030">
    <property type="entry name" value="YscD_cytoplasmic_dom"/>
</dbReference>
<feature type="transmembrane region" description="Helical" evidence="7">
    <location>
        <begin position="238"/>
        <end position="256"/>
    </location>
</feature>
<gene>
    <name evidence="10" type="ORF">AVDCRST_MAG48-3541</name>
</gene>
<dbReference type="InterPro" id="IPR000253">
    <property type="entry name" value="FHA_dom"/>
</dbReference>
<protein>
    <submittedName>
        <fullName evidence="10">FtsK/SpoIIIE family protein</fullName>
    </submittedName>
</protein>
<feature type="compositionally biased region" description="Low complexity" evidence="6">
    <location>
        <begin position="350"/>
        <end position="361"/>
    </location>
</feature>
<feature type="transmembrane region" description="Helical" evidence="7">
    <location>
        <begin position="262"/>
        <end position="280"/>
    </location>
</feature>
<dbReference type="PANTHER" id="PTHR22683">
    <property type="entry name" value="SPORULATION PROTEIN RELATED"/>
    <property type="match status" value="1"/>
</dbReference>
<accession>A0A6J4LR15</accession>
<feature type="domain" description="FtsK" evidence="9">
    <location>
        <begin position="618"/>
        <end position="778"/>
    </location>
</feature>
<evidence type="ECO:0000256" key="4">
    <source>
        <dbReference type="PROSITE-ProRule" id="PRU00289"/>
    </source>
</evidence>
<dbReference type="CDD" id="cd01127">
    <property type="entry name" value="TrwB_TraG_TraD_VirD4"/>
    <property type="match status" value="1"/>
</dbReference>
<dbReference type="AlphaFoldDB" id="A0A6J4LR15"/>
<keyword evidence="1" id="KW-0597">Phosphoprotein</keyword>
<keyword evidence="2 4" id="KW-0547">Nucleotide-binding</keyword>
<dbReference type="PANTHER" id="PTHR22683:SF1">
    <property type="entry name" value="TYPE VII SECRETION SYSTEM PROTEIN ESSC"/>
    <property type="match status" value="1"/>
</dbReference>
<organism evidence="10">
    <name type="scientific">uncultured Friedmanniella sp</name>
    <dbReference type="NCBI Taxonomy" id="335381"/>
    <lineage>
        <taxon>Bacteria</taxon>
        <taxon>Bacillati</taxon>
        <taxon>Actinomycetota</taxon>
        <taxon>Actinomycetes</taxon>
        <taxon>Propionibacteriales</taxon>
        <taxon>Nocardioidaceae</taxon>
        <taxon>Friedmanniella</taxon>
        <taxon>environmental samples</taxon>
    </lineage>
</organism>
<dbReference type="GO" id="GO:0003677">
    <property type="term" value="F:DNA binding"/>
    <property type="evidence" value="ECO:0007669"/>
    <property type="project" value="InterPro"/>
</dbReference>
<dbReference type="InterPro" id="IPR027417">
    <property type="entry name" value="P-loop_NTPase"/>
</dbReference>
<dbReference type="InterPro" id="IPR050206">
    <property type="entry name" value="FtsK/SpoIIIE/SftA"/>
</dbReference>
<sequence length="778" mass="81755">MTPPLAPGGRPARSSRCWTLRGAEGVVDVEVTADDDHRVADVLPLLRRTLGVPVPGLWSGSTRLDADLPLGSAALRHGALLGLEPPPVASATARGPLELQVAGGPDAGRRLPLERGLHVVGRADACSVRIHDPDISRRHLEIRVGEGAVEVRDLGSTNGSLLDDAPLDDAFRPWPPGSRLRLGATSLAVSGTGEPPAVLAAHVGGRSVIRPPHRLRALHEEREVSLPRLPAEAPRRRLAWVAVLLPAVGGVLLAWLLRTPTFLFFALLSPLVALGTWASDRWTGRRSTRRERAAYRDELAAARDRLEAAIRADVRAAETEHPDPATIAAGVHRRSALVWSRRSTGGDPLVVRVGTGPGPVRVTRREEDGRPEREAAQHVPVCVDLTATGGLAVVGPRAQALGAVRAALAQLIALHAPDGLDLVLLTRHDRVADWTWARWSPHLPPAAVHVEEAATAPDLSLRSFLARVGSRRSDAVARRTVVVVDRQVDGRTAALLRAARDAGVVLLTTADLPGELPVAVDASLTLAGETGSTGVLAQDRSTDRTAVLVDRISTALASDVARELADLVPASAGAALPDEVRLLELPGCALPEEPADAAAPRWSHARDALRTTLGRSADGPAAVDLCRDGPHALVAGTTGSGKSELLQSLIAGLALNHPPERCTFLLVDYKGGAAFAEAARLPHTVGMLTDLDGSTTARALRSLSAELSRREALLAAHGAADLAALPQSVALARLVIVVDEFATLAEELPGFVPGLIGIAQRGRSLGIHLVLATQRPGG</sequence>
<evidence type="ECO:0000256" key="7">
    <source>
        <dbReference type="SAM" id="Phobius"/>
    </source>
</evidence>
<reference evidence="10" key="1">
    <citation type="submission" date="2020-02" db="EMBL/GenBank/DDBJ databases">
        <authorList>
            <person name="Meier V. D."/>
        </authorList>
    </citation>
    <scope>NUCLEOTIDE SEQUENCE</scope>
    <source>
        <strain evidence="10">AVDCRST_MAG48</strain>
    </source>
</reference>
<feature type="coiled-coil region" evidence="5">
    <location>
        <begin position="285"/>
        <end position="312"/>
    </location>
</feature>
<dbReference type="PROSITE" id="PS50006">
    <property type="entry name" value="FHA_DOMAIN"/>
    <property type="match status" value="1"/>
</dbReference>
<dbReference type="SUPFAM" id="SSF49879">
    <property type="entry name" value="SMAD/FHA domain"/>
    <property type="match status" value="1"/>
</dbReference>
<dbReference type="InterPro" id="IPR008984">
    <property type="entry name" value="SMAD_FHA_dom_sf"/>
</dbReference>
<evidence type="ECO:0000256" key="3">
    <source>
        <dbReference type="ARBA" id="ARBA00022840"/>
    </source>
</evidence>
<dbReference type="InterPro" id="IPR002543">
    <property type="entry name" value="FtsK_dom"/>
</dbReference>
<dbReference type="Gene3D" id="2.60.200.20">
    <property type="match status" value="1"/>
</dbReference>
<keyword evidence="7" id="KW-0472">Membrane</keyword>
<keyword evidence="7" id="KW-1133">Transmembrane helix</keyword>
<dbReference type="SUPFAM" id="SSF52540">
    <property type="entry name" value="P-loop containing nucleoside triphosphate hydrolases"/>
    <property type="match status" value="1"/>
</dbReference>
<feature type="compositionally biased region" description="Basic and acidic residues" evidence="6">
    <location>
        <begin position="363"/>
        <end position="375"/>
    </location>
</feature>
<evidence type="ECO:0000256" key="2">
    <source>
        <dbReference type="ARBA" id="ARBA00022741"/>
    </source>
</evidence>
<evidence type="ECO:0000256" key="6">
    <source>
        <dbReference type="SAM" id="MobiDB-lite"/>
    </source>
</evidence>
<dbReference type="SMART" id="SM00240">
    <property type="entry name" value="FHA"/>
    <property type="match status" value="1"/>
</dbReference>
<keyword evidence="7" id="KW-0812">Transmembrane</keyword>
<keyword evidence="3 4" id="KW-0067">ATP-binding</keyword>
<name>A0A6J4LR15_9ACTN</name>
<dbReference type="EMBL" id="CADCTS010000496">
    <property type="protein sequence ID" value="CAA9339220.1"/>
    <property type="molecule type" value="Genomic_DNA"/>
</dbReference>
<evidence type="ECO:0000259" key="8">
    <source>
        <dbReference type="PROSITE" id="PS50006"/>
    </source>
</evidence>
<feature type="domain" description="FHA" evidence="8">
    <location>
        <begin position="118"/>
        <end position="167"/>
    </location>
</feature>
<dbReference type="Gene3D" id="3.40.50.300">
    <property type="entry name" value="P-loop containing nucleotide triphosphate hydrolases"/>
    <property type="match status" value="2"/>
</dbReference>
<dbReference type="CDD" id="cd00060">
    <property type="entry name" value="FHA"/>
    <property type="match status" value="1"/>
</dbReference>
<proteinExistence type="predicted"/>
<evidence type="ECO:0000256" key="5">
    <source>
        <dbReference type="SAM" id="Coils"/>
    </source>
</evidence>
<evidence type="ECO:0000259" key="9">
    <source>
        <dbReference type="PROSITE" id="PS50901"/>
    </source>
</evidence>
<dbReference type="Pfam" id="PF01580">
    <property type="entry name" value="FtsK_SpoIIIE"/>
    <property type="match status" value="1"/>
</dbReference>